<evidence type="ECO:0000313" key="2">
    <source>
        <dbReference type="Proteomes" id="UP000050794"/>
    </source>
</evidence>
<organism evidence="2 3">
    <name type="scientific">Toxocara canis</name>
    <name type="common">Canine roundworm</name>
    <dbReference type="NCBI Taxonomy" id="6265"/>
    <lineage>
        <taxon>Eukaryota</taxon>
        <taxon>Metazoa</taxon>
        <taxon>Ecdysozoa</taxon>
        <taxon>Nematoda</taxon>
        <taxon>Chromadorea</taxon>
        <taxon>Rhabditida</taxon>
        <taxon>Spirurina</taxon>
        <taxon>Ascaridomorpha</taxon>
        <taxon>Ascaridoidea</taxon>
        <taxon>Toxocaridae</taxon>
        <taxon>Toxocara</taxon>
    </lineage>
</organism>
<keyword evidence="2" id="KW-1185">Reference proteome</keyword>
<evidence type="ECO:0000313" key="3">
    <source>
        <dbReference type="WBParaSite" id="TCNE_0000463401-mRNA-1"/>
    </source>
</evidence>
<dbReference type="Proteomes" id="UP000050794">
    <property type="component" value="Unassembled WGS sequence"/>
</dbReference>
<proteinExistence type="predicted"/>
<evidence type="ECO:0000313" key="1">
    <source>
        <dbReference type="EMBL" id="VDM31337.1"/>
    </source>
</evidence>
<gene>
    <name evidence="1" type="ORF">TCNE_LOCUS4634</name>
</gene>
<name>A0A183U814_TOXCA</name>
<dbReference type="AlphaFoldDB" id="A0A183U814"/>
<protein>
    <submittedName>
        <fullName evidence="3">Peptidase A1 domain-containing protein</fullName>
    </submittedName>
</protein>
<dbReference type="EMBL" id="UYWY01008327">
    <property type="protein sequence ID" value="VDM31337.1"/>
    <property type="molecule type" value="Genomic_DNA"/>
</dbReference>
<reference evidence="3" key="1">
    <citation type="submission" date="2016-06" db="UniProtKB">
        <authorList>
            <consortium name="WormBaseParasite"/>
        </authorList>
    </citation>
    <scope>IDENTIFICATION</scope>
</reference>
<reference evidence="1 2" key="2">
    <citation type="submission" date="2018-11" db="EMBL/GenBank/DDBJ databases">
        <authorList>
            <consortium name="Pathogen Informatics"/>
        </authorList>
    </citation>
    <scope>NUCLEOTIDE SEQUENCE [LARGE SCALE GENOMIC DNA]</scope>
</reference>
<dbReference type="WBParaSite" id="TCNE_0000463401-mRNA-1">
    <property type="protein sequence ID" value="TCNE_0000463401-mRNA-1"/>
    <property type="gene ID" value="TCNE_0000463401"/>
</dbReference>
<sequence>MTPLLSVTCFSLKSQFSETVVLVDAGVERIIDFVGVVQGREGVAGLEKDTVEMDGGAHGGFFGFGATIGLSFSSRQRFSDNCISTSMLCKNNFIKKMCT</sequence>
<accession>A0A183U814</accession>